<dbReference type="Pfam" id="PF00528">
    <property type="entry name" value="BPD_transp_1"/>
    <property type="match status" value="1"/>
</dbReference>
<evidence type="ECO:0000256" key="5">
    <source>
        <dbReference type="ARBA" id="ARBA00022989"/>
    </source>
</evidence>
<dbReference type="OrthoDB" id="9805999at2"/>
<feature type="transmembrane region" description="Helical" evidence="7">
    <location>
        <begin position="198"/>
        <end position="216"/>
    </location>
</feature>
<organism evidence="9 11">
    <name type="scientific">Trichococcus ilyis</name>
    <dbReference type="NCBI Taxonomy" id="640938"/>
    <lineage>
        <taxon>Bacteria</taxon>
        <taxon>Bacillati</taxon>
        <taxon>Bacillota</taxon>
        <taxon>Bacilli</taxon>
        <taxon>Lactobacillales</taxon>
        <taxon>Carnobacteriaceae</taxon>
        <taxon>Trichococcus</taxon>
    </lineage>
</organism>
<dbReference type="InterPro" id="IPR035906">
    <property type="entry name" value="MetI-like_sf"/>
</dbReference>
<dbReference type="RefSeq" id="WP_068622166.1">
    <property type="nucleotide sequence ID" value="NZ_FJNB01000005.1"/>
</dbReference>
<dbReference type="GO" id="GO:0006865">
    <property type="term" value="P:amino acid transport"/>
    <property type="evidence" value="ECO:0007669"/>
    <property type="project" value="UniProtKB-KW"/>
</dbReference>
<evidence type="ECO:0000256" key="7">
    <source>
        <dbReference type="RuleBase" id="RU363032"/>
    </source>
</evidence>
<protein>
    <submittedName>
        <fullName evidence="10">L-cystine transport system permease protein</fullName>
    </submittedName>
</protein>
<evidence type="ECO:0000313" key="9">
    <source>
        <dbReference type="EMBL" id="CZQ91823.1"/>
    </source>
</evidence>
<keyword evidence="12" id="KW-1185">Reference proteome</keyword>
<dbReference type="PROSITE" id="PS50928">
    <property type="entry name" value="ABC_TM1"/>
    <property type="match status" value="1"/>
</dbReference>
<accession>A0A143YLH5</accession>
<dbReference type="EMBL" id="FJNB01000005">
    <property type="protein sequence ID" value="CZQ91823.1"/>
    <property type="molecule type" value="Genomic_DNA"/>
</dbReference>
<feature type="transmembrane region" description="Helical" evidence="7">
    <location>
        <begin position="55"/>
        <end position="77"/>
    </location>
</feature>
<evidence type="ECO:0000313" key="12">
    <source>
        <dbReference type="Proteomes" id="UP000199280"/>
    </source>
</evidence>
<dbReference type="InterPro" id="IPR043429">
    <property type="entry name" value="ArtM/GltK/GlnP/TcyL/YhdX-like"/>
</dbReference>
<dbReference type="Proteomes" id="UP000076878">
    <property type="component" value="Unassembled WGS sequence"/>
</dbReference>
<gene>
    <name evidence="10" type="ORF">SAMN05216375_103131</name>
    <name evidence="9" type="ORF">TR210_999</name>
</gene>
<reference evidence="9 11" key="1">
    <citation type="submission" date="2016-02" db="EMBL/GenBank/DDBJ databases">
        <authorList>
            <person name="Wen L."/>
            <person name="He K."/>
            <person name="Yang H."/>
        </authorList>
    </citation>
    <scope>NUCLEOTIDE SEQUENCE [LARGE SCALE GENOMIC DNA]</scope>
    <source>
        <strain evidence="9">Trichococcus_R210</strain>
    </source>
</reference>
<proteinExistence type="inferred from homology"/>
<dbReference type="Gene3D" id="1.10.3720.10">
    <property type="entry name" value="MetI-like"/>
    <property type="match status" value="1"/>
</dbReference>
<keyword evidence="2 7" id="KW-0813">Transport</keyword>
<dbReference type="GO" id="GO:0055085">
    <property type="term" value="P:transmembrane transport"/>
    <property type="evidence" value="ECO:0007669"/>
    <property type="project" value="InterPro"/>
</dbReference>
<dbReference type="PANTHER" id="PTHR30614:SF0">
    <property type="entry name" value="L-CYSTINE TRANSPORT SYSTEM PERMEASE PROTEIN TCYL"/>
    <property type="match status" value="1"/>
</dbReference>
<evidence type="ECO:0000256" key="2">
    <source>
        <dbReference type="ARBA" id="ARBA00022448"/>
    </source>
</evidence>
<dbReference type="Proteomes" id="UP000199280">
    <property type="component" value="Unassembled WGS sequence"/>
</dbReference>
<dbReference type="STRING" id="640938.TR210_999"/>
<evidence type="ECO:0000313" key="10">
    <source>
        <dbReference type="EMBL" id="SEI76623.1"/>
    </source>
</evidence>
<comment type="similarity">
    <text evidence="7">Belongs to the binding-protein-dependent transport system permease family.</text>
</comment>
<evidence type="ECO:0000256" key="1">
    <source>
        <dbReference type="ARBA" id="ARBA00004141"/>
    </source>
</evidence>
<feature type="transmembrane region" description="Helical" evidence="7">
    <location>
        <begin position="98"/>
        <end position="114"/>
    </location>
</feature>
<evidence type="ECO:0000313" key="11">
    <source>
        <dbReference type="Proteomes" id="UP000076878"/>
    </source>
</evidence>
<dbReference type="CDD" id="cd06261">
    <property type="entry name" value="TM_PBP2"/>
    <property type="match status" value="1"/>
</dbReference>
<reference evidence="10 12" key="2">
    <citation type="submission" date="2016-10" db="EMBL/GenBank/DDBJ databases">
        <authorList>
            <person name="Varghese N."/>
            <person name="Submissions S."/>
        </authorList>
    </citation>
    <scope>NUCLEOTIDE SEQUENCE [LARGE SCALE GENOMIC DNA]</scope>
    <source>
        <strain evidence="10 12">DSM 22150</strain>
    </source>
</reference>
<dbReference type="AlphaFoldDB" id="A0A143YLH5"/>
<evidence type="ECO:0000256" key="4">
    <source>
        <dbReference type="ARBA" id="ARBA00022970"/>
    </source>
</evidence>
<evidence type="ECO:0000256" key="6">
    <source>
        <dbReference type="ARBA" id="ARBA00023136"/>
    </source>
</evidence>
<dbReference type="EMBL" id="FNYT01000003">
    <property type="protein sequence ID" value="SEI76623.1"/>
    <property type="molecule type" value="Genomic_DNA"/>
</dbReference>
<dbReference type="GO" id="GO:0005886">
    <property type="term" value="C:plasma membrane"/>
    <property type="evidence" value="ECO:0007669"/>
    <property type="project" value="UniProtKB-SubCell"/>
</dbReference>
<keyword evidence="3 7" id="KW-0812">Transmembrane</keyword>
<sequence>MSFKFEVMIESLKVASQYIGTTLFMAITALVIGVVLGLAIALIRLYRIKGLTQFFQVAVTLLKGIPMVLIILALYLVSSKQFDVWAESMNWSLRFRDFNMVWIAVAALSLFATINSSEVFRGAFAAIKPGQFDAAKSMGMTNLQTIRRMLLPQAIPISLPMFSNLLITLVKASSLASMVSVVDVFAAAKITAQQNYRFLEAYVAVAVIYWGISLVIEKTAQLLEERMTRKLRRAIL</sequence>
<keyword evidence="6 7" id="KW-0472">Membrane</keyword>
<dbReference type="InterPro" id="IPR000515">
    <property type="entry name" value="MetI-like"/>
</dbReference>
<keyword evidence="5 7" id="KW-1133">Transmembrane helix</keyword>
<feature type="domain" description="ABC transmembrane type-1" evidence="8">
    <location>
        <begin position="19"/>
        <end position="220"/>
    </location>
</feature>
<evidence type="ECO:0000256" key="3">
    <source>
        <dbReference type="ARBA" id="ARBA00022692"/>
    </source>
</evidence>
<comment type="subcellular location">
    <subcellularLocation>
        <location evidence="7">Cell membrane</location>
        <topology evidence="7">Multi-pass membrane protein</topology>
    </subcellularLocation>
    <subcellularLocation>
        <location evidence="1">Membrane</location>
        <topology evidence="1">Multi-pass membrane protein</topology>
    </subcellularLocation>
</comment>
<evidence type="ECO:0000259" key="8">
    <source>
        <dbReference type="PROSITE" id="PS50928"/>
    </source>
</evidence>
<dbReference type="PANTHER" id="PTHR30614">
    <property type="entry name" value="MEMBRANE COMPONENT OF AMINO ACID ABC TRANSPORTER"/>
    <property type="match status" value="1"/>
</dbReference>
<name>A0A143YLH5_9LACT</name>
<feature type="transmembrane region" description="Helical" evidence="7">
    <location>
        <begin position="21"/>
        <end position="43"/>
    </location>
</feature>
<keyword evidence="4" id="KW-0029">Amino-acid transport</keyword>
<dbReference type="SUPFAM" id="SSF161098">
    <property type="entry name" value="MetI-like"/>
    <property type="match status" value="1"/>
</dbReference>